<dbReference type="Gene3D" id="1.25.10.10">
    <property type="entry name" value="Leucine-rich Repeat Variant"/>
    <property type="match status" value="1"/>
</dbReference>
<dbReference type="STRING" id="1841610.A6X21_03965"/>
<dbReference type="InterPro" id="IPR011989">
    <property type="entry name" value="ARM-like"/>
</dbReference>
<gene>
    <name evidence="1" type="ORF">A6X21_03965</name>
</gene>
<name>A0A1C3ENL0_9PLAN</name>
<reference evidence="1 2" key="1">
    <citation type="submission" date="2016-05" db="EMBL/GenBank/DDBJ databases">
        <title>Genomic and physiological characterization of Planctopirus sp. isolated from fresh water lake.</title>
        <authorList>
            <person name="Subhash Y."/>
            <person name="Ramana C."/>
        </authorList>
    </citation>
    <scope>NUCLEOTIDE SEQUENCE [LARGE SCALE GENOMIC DNA]</scope>
    <source>
        <strain evidence="1 2">JC280</strain>
    </source>
</reference>
<comment type="caution">
    <text evidence="1">The sequence shown here is derived from an EMBL/GenBank/DDBJ whole genome shotgun (WGS) entry which is preliminary data.</text>
</comment>
<dbReference type="SUPFAM" id="SSF48239">
    <property type="entry name" value="Terpenoid cyclases/Protein prenyltransferases"/>
    <property type="match status" value="2"/>
</dbReference>
<accession>A0A1C3ENL0</accession>
<dbReference type="InterPro" id="IPR008930">
    <property type="entry name" value="Terpenoid_cyclase/PrenylTrfase"/>
</dbReference>
<evidence type="ECO:0000313" key="2">
    <source>
        <dbReference type="Proteomes" id="UP000094828"/>
    </source>
</evidence>
<dbReference type="Gene3D" id="1.50.10.20">
    <property type="match status" value="1"/>
</dbReference>
<evidence type="ECO:0008006" key="3">
    <source>
        <dbReference type="Google" id="ProtNLM"/>
    </source>
</evidence>
<dbReference type="Proteomes" id="UP000094828">
    <property type="component" value="Unassembled WGS sequence"/>
</dbReference>
<dbReference type="InterPro" id="IPR016024">
    <property type="entry name" value="ARM-type_fold"/>
</dbReference>
<organism evidence="1 2">
    <name type="scientific">Planctopirus hydrillae</name>
    <dbReference type="NCBI Taxonomy" id="1841610"/>
    <lineage>
        <taxon>Bacteria</taxon>
        <taxon>Pseudomonadati</taxon>
        <taxon>Planctomycetota</taxon>
        <taxon>Planctomycetia</taxon>
        <taxon>Planctomycetales</taxon>
        <taxon>Planctomycetaceae</taxon>
        <taxon>Planctopirus</taxon>
    </lineage>
</organism>
<protein>
    <recommendedName>
        <fullName evidence="3">Squalene cyclase C-terminal domain-containing protein</fullName>
    </recommendedName>
</protein>
<evidence type="ECO:0000313" key="1">
    <source>
        <dbReference type="EMBL" id="ODA34821.1"/>
    </source>
</evidence>
<proteinExistence type="predicted"/>
<dbReference type="SUPFAM" id="SSF48371">
    <property type="entry name" value="ARM repeat"/>
    <property type="match status" value="1"/>
</dbReference>
<dbReference type="Pfam" id="PF13646">
    <property type="entry name" value="HEAT_2"/>
    <property type="match status" value="1"/>
</dbReference>
<keyword evidence="2" id="KW-1185">Reference proteome</keyword>
<dbReference type="AlphaFoldDB" id="A0A1C3ENL0"/>
<sequence>MAAPPFPHLKASGWCPVVLQWLTVGCFLITSCPQADSADEKPSARLTIESREVQAAIKRARTFLQTSADDQASLALTGYALLKSGSDLSDKKVAEALADVRKRCGGNRYLPASHHIYSAAVDAMLLEAAGDLSDKPSLNLIADYLITQQKAHGGWYYPSQTDIYGDTSISQYGVLGLWAAYRAGVTIPTEAWEGAARWHQQTQNADGGSGYHPTATGATETKATMTAAAGGSLQVVRLILFGKTAAGKTRRLNASIGKRFGILEPVRPEAPPEENPAAVVVRPTRIEMSVLDASIDKNFRALERLAQRGMPADWPCYYLYAIERYAALSAKEEIAGVDWYDAGARWLIQNQATDGSWRDSSGLSPATSLSLLFLGKATESLFKREGAAPGVGGGILVGGRDLAAQLVDKPKDPKTSAELADQALKSLSKSLSDQDVAKAQAAIVAQFQLGNRDDLVGKLDLLKRLVKDPRDEIRRTACWALGKTGELEPVPLLIERLSDENSDVALEASQALCTIASEPAGIAGLAIDPTRHTLRRAERSNGTRYRSPREEWQELSTKAWLDWYLTHRPASMRNDRLEVGPRDRLVVPPN</sequence>
<dbReference type="EMBL" id="LYDR01000039">
    <property type="protein sequence ID" value="ODA34821.1"/>
    <property type="molecule type" value="Genomic_DNA"/>
</dbReference>
<dbReference type="RefSeq" id="WP_068846293.1">
    <property type="nucleotide sequence ID" value="NZ_LYDR01000039.1"/>
</dbReference>